<dbReference type="GO" id="GO:0000981">
    <property type="term" value="F:DNA-binding transcription factor activity, RNA polymerase II-specific"/>
    <property type="evidence" value="ECO:0007669"/>
    <property type="project" value="InterPro"/>
</dbReference>
<dbReference type="CDD" id="cd00067">
    <property type="entry name" value="GAL4"/>
    <property type="match status" value="1"/>
</dbReference>
<gene>
    <name evidence="1" type="ORF">PILCRDRAFT_14764</name>
</gene>
<dbReference type="SUPFAM" id="SSF57701">
    <property type="entry name" value="Zn2/Cys6 DNA-binding domain"/>
    <property type="match status" value="2"/>
</dbReference>
<dbReference type="EMBL" id="KN833068">
    <property type="protein sequence ID" value="KIM74036.1"/>
    <property type="molecule type" value="Genomic_DNA"/>
</dbReference>
<evidence type="ECO:0000313" key="1">
    <source>
        <dbReference type="EMBL" id="KIM74036.1"/>
    </source>
</evidence>
<dbReference type="GO" id="GO:0008270">
    <property type="term" value="F:zinc ion binding"/>
    <property type="evidence" value="ECO:0007669"/>
    <property type="project" value="InterPro"/>
</dbReference>
<name>A0A0C3F239_PILCF</name>
<dbReference type="InterPro" id="IPR036864">
    <property type="entry name" value="Zn2-C6_fun-type_DNA-bd_sf"/>
</dbReference>
<proteinExistence type="predicted"/>
<reference evidence="2" key="2">
    <citation type="submission" date="2015-01" db="EMBL/GenBank/DDBJ databases">
        <title>Evolutionary Origins and Diversification of the Mycorrhizal Mutualists.</title>
        <authorList>
            <consortium name="DOE Joint Genome Institute"/>
            <consortium name="Mycorrhizal Genomics Consortium"/>
            <person name="Kohler A."/>
            <person name="Kuo A."/>
            <person name="Nagy L.G."/>
            <person name="Floudas D."/>
            <person name="Copeland A."/>
            <person name="Barry K.W."/>
            <person name="Cichocki N."/>
            <person name="Veneault-Fourrey C."/>
            <person name="LaButti K."/>
            <person name="Lindquist E.A."/>
            <person name="Lipzen A."/>
            <person name="Lundell T."/>
            <person name="Morin E."/>
            <person name="Murat C."/>
            <person name="Riley R."/>
            <person name="Ohm R."/>
            <person name="Sun H."/>
            <person name="Tunlid A."/>
            <person name="Henrissat B."/>
            <person name="Grigoriev I.V."/>
            <person name="Hibbett D.S."/>
            <person name="Martin F."/>
        </authorList>
    </citation>
    <scope>NUCLEOTIDE SEQUENCE [LARGE SCALE GENOMIC DNA]</scope>
    <source>
        <strain evidence="2">F 1598</strain>
    </source>
</reference>
<evidence type="ECO:0000313" key="2">
    <source>
        <dbReference type="Proteomes" id="UP000054166"/>
    </source>
</evidence>
<dbReference type="AlphaFoldDB" id="A0A0C3F239"/>
<dbReference type="HOGENOM" id="CLU_792528_0_0_1"/>
<accession>A0A0C3F239</accession>
<protein>
    <recommendedName>
        <fullName evidence="3">Zn(2)-C6 fungal-type domain-containing protein</fullName>
    </recommendedName>
</protein>
<organism evidence="1 2">
    <name type="scientific">Piloderma croceum (strain F 1598)</name>
    <dbReference type="NCBI Taxonomy" id="765440"/>
    <lineage>
        <taxon>Eukaryota</taxon>
        <taxon>Fungi</taxon>
        <taxon>Dikarya</taxon>
        <taxon>Basidiomycota</taxon>
        <taxon>Agaricomycotina</taxon>
        <taxon>Agaricomycetes</taxon>
        <taxon>Agaricomycetidae</taxon>
        <taxon>Atheliales</taxon>
        <taxon>Atheliaceae</taxon>
        <taxon>Piloderma</taxon>
    </lineage>
</organism>
<keyword evidence="2" id="KW-1185">Reference proteome</keyword>
<sequence length="350" mass="38341">MPSDQQRMNDYATEVDKLLLSGLPKEDVITQMGTIVRGAVEIARNDTSIPIPTILRSASAEFQAAYCKGGTGKPDLARISKNDLRATSNSGHQSNVHNQAAGISNAEPILKGRMPRVQSLPATTFPNIACDRCRNSKLHCTVGSAVSCHTCYTDRARCTVAGQPLGIDLVYRKLDELIALFQPPHENNLAPGKRFGVDQHENICDTVSGGNRPHACELCRKDNRRCVGNSGFAACNRCREKGYGCRTNKLTASNYSKRLKELNFNFATSSFPNGDTPLIGEKIEEIRAELQAFRESVSTKLETILDAVHRLTPAANTSHMASVDSAQYTFPSEQQLGGQWDIPRGTWMSN</sequence>
<evidence type="ECO:0008006" key="3">
    <source>
        <dbReference type="Google" id="ProtNLM"/>
    </source>
</evidence>
<dbReference type="Proteomes" id="UP000054166">
    <property type="component" value="Unassembled WGS sequence"/>
</dbReference>
<reference evidence="1 2" key="1">
    <citation type="submission" date="2014-04" db="EMBL/GenBank/DDBJ databases">
        <authorList>
            <consortium name="DOE Joint Genome Institute"/>
            <person name="Kuo A."/>
            <person name="Tarkka M."/>
            <person name="Buscot F."/>
            <person name="Kohler A."/>
            <person name="Nagy L.G."/>
            <person name="Floudas D."/>
            <person name="Copeland A."/>
            <person name="Barry K.W."/>
            <person name="Cichocki N."/>
            <person name="Veneault-Fourrey C."/>
            <person name="LaButti K."/>
            <person name="Lindquist E.A."/>
            <person name="Lipzen A."/>
            <person name="Lundell T."/>
            <person name="Morin E."/>
            <person name="Murat C."/>
            <person name="Sun H."/>
            <person name="Tunlid A."/>
            <person name="Henrissat B."/>
            <person name="Grigoriev I.V."/>
            <person name="Hibbett D.S."/>
            <person name="Martin F."/>
            <person name="Nordberg H.P."/>
            <person name="Cantor M.N."/>
            <person name="Hua S.X."/>
        </authorList>
    </citation>
    <scope>NUCLEOTIDE SEQUENCE [LARGE SCALE GENOMIC DNA]</scope>
    <source>
        <strain evidence="1 2">F 1598</strain>
    </source>
</reference>
<dbReference type="InterPro" id="IPR001138">
    <property type="entry name" value="Zn2Cys6_DnaBD"/>
</dbReference>
<dbReference type="InParanoid" id="A0A0C3F239"/>